<proteinExistence type="predicted"/>
<feature type="transmembrane region" description="Helical" evidence="1">
    <location>
        <begin position="43"/>
        <end position="66"/>
    </location>
</feature>
<dbReference type="EMBL" id="CP053418">
    <property type="protein sequence ID" value="QJW85439.1"/>
    <property type="molecule type" value="Genomic_DNA"/>
</dbReference>
<name>A0ABX6P5K3_9BURK</name>
<evidence type="ECO:0000256" key="1">
    <source>
        <dbReference type="SAM" id="Phobius"/>
    </source>
</evidence>
<keyword evidence="1" id="KW-0472">Membrane</keyword>
<keyword evidence="1" id="KW-1133">Transmembrane helix</keyword>
<accession>A0ABX6P5K3</accession>
<reference evidence="2 3" key="1">
    <citation type="submission" date="2020-05" db="EMBL/GenBank/DDBJ databases">
        <title>Ramlibacter rhizophilus sp. nov., isolated from rhizosphere soil of national flower Mugunghwa from South Korea.</title>
        <authorList>
            <person name="Zheng-Fei Y."/>
            <person name="Huan T."/>
        </authorList>
    </citation>
    <scope>NUCLEOTIDE SEQUENCE [LARGE SCALE GENOMIC DNA]</scope>
    <source>
        <strain evidence="2 3">H242</strain>
    </source>
</reference>
<protein>
    <submittedName>
        <fullName evidence="2">Uncharacterized protein</fullName>
    </submittedName>
</protein>
<gene>
    <name evidence="2" type="ORF">HK414_25210</name>
</gene>
<organism evidence="2 3">
    <name type="scientific">Ramlibacter terrae</name>
    <dbReference type="NCBI Taxonomy" id="2732511"/>
    <lineage>
        <taxon>Bacteria</taxon>
        <taxon>Pseudomonadati</taxon>
        <taxon>Pseudomonadota</taxon>
        <taxon>Betaproteobacteria</taxon>
        <taxon>Burkholderiales</taxon>
        <taxon>Comamonadaceae</taxon>
        <taxon>Ramlibacter</taxon>
    </lineage>
</organism>
<evidence type="ECO:0000313" key="3">
    <source>
        <dbReference type="Proteomes" id="UP000500826"/>
    </source>
</evidence>
<feature type="transmembrane region" description="Helical" evidence="1">
    <location>
        <begin position="12"/>
        <end position="31"/>
    </location>
</feature>
<evidence type="ECO:0000313" key="2">
    <source>
        <dbReference type="EMBL" id="QJW85439.1"/>
    </source>
</evidence>
<keyword evidence="3" id="KW-1185">Reference proteome</keyword>
<reference evidence="2 3" key="2">
    <citation type="submission" date="2020-05" db="EMBL/GenBank/DDBJ databases">
        <authorList>
            <person name="Khan S.A."/>
            <person name="Jeon C.O."/>
            <person name="Chun B.H."/>
        </authorList>
    </citation>
    <scope>NUCLEOTIDE SEQUENCE [LARGE SCALE GENOMIC DNA]</scope>
    <source>
        <strain evidence="2 3">H242</strain>
    </source>
</reference>
<dbReference type="Proteomes" id="UP000500826">
    <property type="component" value="Chromosome"/>
</dbReference>
<sequence length="88" mass="9371">MAQRSISVITKLNTLLGLFVLALFALGGYALHLHRLAGTEGSGAVWIMGGLIAAAIAWAVVLRLTIRRASCARSARPRTWSAAWPKAT</sequence>
<keyword evidence="1" id="KW-0812">Transmembrane</keyword>